<organism evidence="6">
    <name type="scientific">Echinostoma caproni</name>
    <dbReference type="NCBI Taxonomy" id="27848"/>
    <lineage>
        <taxon>Eukaryota</taxon>
        <taxon>Metazoa</taxon>
        <taxon>Spiralia</taxon>
        <taxon>Lophotrochozoa</taxon>
        <taxon>Platyhelminthes</taxon>
        <taxon>Trematoda</taxon>
        <taxon>Digenea</taxon>
        <taxon>Plagiorchiida</taxon>
        <taxon>Echinostomata</taxon>
        <taxon>Echinostomatoidea</taxon>
        <taxon>Echinostomatidae</taxon>
        <taxon>Echinostoma</taxon>
    </lineage>
</organism>
<feature type="compositionally biased region" description="Low complexity" evidence="2">
    <location>
        <begin position="207"/>
        <end position="219"/>
    </location>
</feature>
<dbReference type="SUPFAM" id="SSF55550">
    <property type="entry name" value="SH2 domain"/>
    <property type="match status" value="1"/>
</dbReference>
<evidence type="ECO:0000256" key="1">
    <source>
        <dbReference type="PROSITE-ProRule" id="PRU00191"/>
    </source>
</evidence>
<evidence type="ECO:0000313" key="4">
    <source>
        <dbReference type="EMBL" id="VDP83550.1"/>
    </source>
</evidence>
<feature type="compositionally biased region" description="Low complexity" evidence="2">
    <location>
        <begin position="151"/>
        <end position="189"/>
    </location>
</feature>
<feature type="region of interest" description="Disordered" evidence="2">
    <location>
        <begin position="81"/>
        <end position="120"/>
    </location>
</feature>
<proteinExistence type="predicted"/>
<reference evidence="4 5" key="2">
    <citation type="submission" date="2018-11" db="EMBL/GenBank/DDBJ databases">
        <authorList>
            <consortium name="Pathogen Informatics"/>
        </authorList>
    </citation>
    <scope>NUCLEOTIDE SEQUENCE [LARGE SCALE GENOMIC DNA]</scope>
    <source>
        <strain evidence="4 5">Egypt</strain>
    </source>
</reference>
<protein>
    <submittedName>
        <fullName evidence="6">SH2 domain-containing protein</fullName>
    </submittedName>
</protein>
<keyword evidence="5" id="KW-1185">Reference proteome</keyword>
<dbReference type="Pfam" id="PF00017">
    <property type="entry name" value="SH2"/>
    <property type="match status" value="1"/>
</dbReference>
<reference evidence="6" key="1">
    <citation type="submission" date="2016-06" db="UniProtKB">
        <authorList>
            <consortium name="WormBaseParasite"/>
        </authorList>
    </citation>
    <scope>IDENTIFICATION</scope>
</reference>
<accession>A0A183ANB7</accession>
<sequence length="390" mass="40720">MPHGVTETASNPAGACHRPVQPPPPPPRVSSSLTACLLEDQTKTNGHSALPRSVGVEFTSNGAGLSSRPLSETLISLSDLPPVGFPDTPGARNASQSSLIERTKQPSISGSRPQSQHSYDMADHRSCGILVTPTSAVADTPHSVAEHPINTSAVTTASSSTTGCSTTTSESTRSGSGSGHSLPGSRRSGALGSGNAAESRSIGSGGSYPNSSRYSLSRLPLPPEVTDPALTGPHPPVPILGSLDESAELSQAPWYQPHVPREVALEILSRQPPGSFVIRDSGSHANCYALSVRFGEGAGRCSVSGPVPSVTRLSMSHGCPASATSPAYPFAGTGISHFLIQRTARGGVRLKVSSCFPVEFYQYYRFDTYDYLVVFTCTLPPNSCTTDTQF</sequence>
<dbReference type="Gene3D" id="3.30.505.10">
    <property type="entry name" value="SH2 domain"/>
    <property type="match status" value="1"/>
</dbReference>
<dbReference type="InterPro" id="IPR036860">
    <property type="entry name" value="SH2_dom_sf"/>
</dbReference>
<evidence type="ECO:0000313" key="5">
    <source>
        <dbReference type="Proteomes" id="UP000272942"/>
    </source>
</evidence>
<feature type="region of interest" description="Disordered" evidence="2">
    <location>
        <begin position="142"/>
        <end position="235"/>
    </location>
</feature>
<dbReference type="SMART" id="SM00252">
    <property type="entry name" value="SH2"/>
    <property type="match status" value="1"/>
</dbReference>
<gene>
    <name evidence="4" type="ORF">ECPE_LOCUS8452</name>
</gene>
<dbReference type="InterPro" id="IPR000980">
    <property type="entry name" value="SH2"/>
</dbReference>
<dbReference type="AlphaFoldDB" id="A0A183ANB7"/>
<feature type="region of interest" description="Disordered" evidence="2">
    <location>
        <begin position="1"/>
        <end position="66"/>
    </location>
</feature>
<dbReference type="OrthoDB" id="6255637at2759"/>
<feature type="domain" description="SH2" evidence="3">
    <location>
        <begin position="254"/>
        <end position="373"/>
    </location>
</feature>
<dbReference type="PANTHER" id="PTHR15832">
    <property type="entry name" value="SHC (SRC HOMOLOGY DOMAIN C-TERMINAL) ADAPTOR HOMOLOG"/>
    <property type="match status" value="1"/>
</dbReference>
<dbReference type="WBParaSite" id="ECPE_0000847801-mRNA-1">
    <property type="protein sequence ID" value="ECPE_0000847801-mRNA-1"/>
    <property type="gene ID" value="ECPE_0000847801"/>
</dbReference>
<feature type="compositionally biased region" description="Polar residues" evidence="2">
    <location>
        <begin position="93"/>
        <end position="118"/>
    </location>
</feature>
<dbReference type="PROSITE" id="PS50001">
    <property type="entry name" value="SH2"/>
    <property type="match status" value="1"/>
</dbReference>
<keyword evidence="1" id="KW-0727">SH2 domain</keyword>
<evidence type="ECO:0000259" key="3">
    <source>
        <dbReference type="PROSITE" id="PS50001"/>
    </source>
</evidence>
<dbReference type="PANTHER" id="PTHR15832:SF2">
    <property type="entry name" value="SH2 DOMAIN-CONTAINING PROTEIN"/>
    <property type="match status" value="1"/>
</dbReference>
<dbReference type="Proteomes" id="UP000272942">
    <property type="component" value="Unassembled WGS sequence"/>
</dbReference>
<evidence type="ECO:0000313" key="6">
    <source>
        <dbReference type="WBParaSite" id="ECPE_0000847801-mRNA-1"/>
    </source>
</evidence>
<evidence type="ECO:0000256" key="2">
    <source>
        <dbReference type="SAM" id="MobiDB-lite"/>
    </source>
</evidence>
<dbReference type="EMBL" id="UZAN01045992">
    <property type="protein sequence ID" value="VDP83550.1"/>
    <property type="molecule type" value="Genomic_DNA"/>
</dbReference>
<dbReference type="CDD" id="cd00173">
    <property type="entry name" value="SH2"/>
    <property type="match status" value="1"/>
</dbReference>
<name>A0A183ANB7_9TREM</name>